<reference evidence="1 2" key="1">
    <citation type="submission" date="2014-12" db="EMBL/GenBank/DDBJ databases">
        <title>Comparative genome analysis of Bacillus coagulans HM-08, Clostridium butyricum HM-68, Bacillus subtilis HM-66 and Bacillus licheniformis BL-09.</title>
        <authorList>
            <person name="Zhang H."/>
        </authorList>
    </citation>
    <scope>NUCLEOTIDE SEQUENCE [LARGE SCALE GENOMIC DNA]</scope>
    <source>
        <strain evidence="1 2">HM-66</strain>
    </source>
</reference>
<evidence type="ECO:0000313" key="2">
    <source>
        <dbReference type="Proteomes" id="UP000032247"/>
    </source>
</evidence>
<organism evidence="1 2">
    <name type="scientific">Bacillus subtilis</name>
    <dbReference type="NCBI Taxonomy" id="1423"/>
    <lineage>
        <taxon>Bacteria</taxon>
        <taxon>Bacillati</taxon>
        <taxon>Bacillota</taxon>
        <taxon>Bacilli</taxon>
        <taxon>Bacillales</taxon>
        <taxon>Bacillaceae</taxon>
        <taxon>Bacillus</taxon>
    </lineage>
</organism>
<dbReference type="AlphaFoldDB" id="A0A0D1L4I9"/>
<protein>
    <submittedName>
        <fullName evidence="1">Uncharacterized protein</fullName>
    </submittedName>
</protein>
<proteinExistence type="predicted"/>
<accession>A0A0D1L4I9</accession>
<dbReference type="Proteomes" id="UP000032247">
    <property type="component" value="Unassembled WGS sequence"/>
</dbReference>
<name>A0A0D1L4I9_BACIU</name>
<dbReference type="EMBL" id="JXBC01000004">
    <property type="protein sequence ID" value="KIU10596.1"/>
    <property type="molecule type" value="Genomic_DNA"/>
</dbReference>
<sequence length="52" mass="5784">MTQKGTVTNHLILKKVSRNVKPIKTLKKPVCFVSVKLSSGLSHSHSNKKARK</sequence>
<gene>
    <name evidence="1" type="ORF">SC09_Contig25orf00382</name>
</gene>
<dbReference type="PATRIC" id="fig|1423.173.peg.2708"/>
<comment type="caution">
    <text evidence="1">The sequence shown here is derived from an EMBL/GenBank/DDBJ whole genome shotgun (WGS) entry which is preliminary data.</text>
</comment>
<evidence type="ECO:0000313" key="1">
    <source>
        <dbReference type="EMBL" id="KIU10596.1"/>
    </source>
</evidence>